<dbReference type="Gene3D" id="3.20.20.70">
    <property type="entry name" value="Aldolase class I"/>
    <property type="match status" value="1"/>
</dbReference>
<dbReference type="InterPro" id="IPR013785">
    <property type="entry name" value="Aldolase_TIM"/>
</dbReference>
<dbReference type="AlphaFoldDB" id="A0A6I3L244"/>
<protein>
    <submittedName>
        <fullName evidence="2">Uncharacterized protein</fullName>
    </submittedName>
</protein>
<keyword evidence="3" id="KW-1185">Reference proteome</keyword>
<gene>
    <name evidence="2" type="ORF">GLP40_30635</name>
</gene>
<comment type="caution">
    <text evidence="2">The sequence shown here is derived from an EMBL/GenBank/DDBJ whole genome shotgun (WGS) entry which is preliminary data.</text>
</comment>
<sequence length="127" mass="14328">MTRPTADFEIHVCTVGFSLHPDIELFDDSLWRHQVRFSTHSPDMDTCDRINGIRFVQHANERVAWNQNALSMPETGKPTVGIGMVIQPGNYDQLTEMAKFAESVRPTRRAMGSNLAEGGRTRTLPSR</sequence>
<evidence type="ECO:0000313" key="2">
    <source>
        <dbReference type="EMBL" id="MTE17083.1"/>
    </source>
</evidence>
<evidence type="ECO:0000313" key="3">
    <source>
        <dbReference type="Proteomes" id="UP000432464"/>
    </source>
</evidence>
<accession>A0A6I3L244</accession>
<reference evidence="2 3" key="1">
    <citation type="submission" date="2019-11" db="EMBL/GenBank/DDBJ databases">
        <title>Nocardia sp. nov. CT2-14 isolated from soil.</title>
        <authorList>
            <person name="Kanchanasin P."/>
            <person name="Tanasupawat S."/>
            <person name="Yuki M."/>
            <person name="Kudo T."/>
        </authorList>
    </citation>
    <scope>NUCLEOTIDE SEQUENCE [LARGE SCALE GENOMIC DNA]</scope>
    <source>
        <strain evidence="2 3">CT2-14</strain>
    </source>
</reference>
<dbReference type="RefSeq" id="WP_154791497.1">
    <property type="nucleotide sequence ID" value="NZ_WMBB01000019.1"/>
</dbReference>
<feature type="region of interest" description="Disordered" evidence="1">
    <location>
        <begin position="108"/>
        <end position="127"/>
    </location>
</feature>
<dbReference type="Proteomes" id="UP000432464">
    <property type="component" value="Unassembled WGS sequence"/>
</dbReference>
<dbReference type="EMBL" id="WMBB01000019">
    <property type="protein sequence ID" value="MTE17083.1"/>
    <property type="molecule type" value="Genomic_DNA"/>
</dbReference>
<organism evidence="2 3">
    <name type="scientific">Nocardia aurantiaca</name>
    <dbReference type="NCBI Taxonomy" id="2675850"/>
    <lineage>
        <taxon>Bacteria</taxon>
        <taxon>Bacillati</taxon>
        <taxon>Actinomycetota</taxon>
        <taxon>Actinomycetes</taxon>
        <taxon>Mycobacteriales</taxon>
        <taxon>Nocardiaceae</taxon>
        <taxon>Nocardia</taxon>
    </lineage>
</organism>
<evidence type="ECO:0000256" key="1">
    <source>
        <dbReference type="SAM" id="MobiDB-lite"/>
    </source>
</evidence>
<name>A0A6I3L244_9NOCA</name>
<proteinExistence type="predicted"/>